<dbReference type="RefSeq" id="WP_345559598.1">
    <property type="nucleotide sequence ID" value="NZ_BAABIK010000066.1"/>
</dbReference>
<name>A0ABP9H1G7_9ACTN</name>
<dbReference type="Gene3D" id="3.30.2140.10">
    <property type="entry name" value="Arylamine N-acetyltransferase"/>
    <property type="match status" value="1"/>
</dbReference>
<reference evidence="3" key="1">
    <citation type="journal article" date="2019" name="Int. J. Syst. Evol. Microbiol.">
        <title>The Global Catalogue of Microorganisms (GCM) 10K type strain sequencing project: providing services to taxonomists for standard genome sequencing and annotation.</title>
        <authorList>
            <consortium name="The Broad Institute Genomics Platform"/>
            <consortium name="The Broad Institute Genome Sequencing Center for Infectious Disease"/>
            <person name="Wu L."/>
            <person name="Ma J."/>
        </authorList>
    </citation>
    <scope>NUCLEOTIDE SEQUENCE [LARGE SCALE GENOMIC DNA]</scope>
    <source>
        <strain evidence="3">JCM 18123</strain>
    </source>
</reference>
<evidence type="ECO:0000313" key="3">
    <source>
        <dbReference type="Proteomes" id="UP001499993"/>
    </source>
</evidence>
<protein>
    <submittedName>
        <fullName evidence="2">Arylamine N-acetyltransferase</fullName>
    </submittedName>
</protein>
<comment type="similarity">
    <text evidence="1">Belongs to the arylamine N-acetyltransferase family.</text>
</comment>
<evidence type="ECO:0000256" key="1">
    <source>
        <dbReference type="ARBA" id="ARBA00006547"/>
    </source>
</evidence>
<proteinExistence type="inferred from homology"/>
<dbReference type="SUPFAM" id="SSF54001">
    <property type="entry name" value="Cysteine proteinases"/>
    <property type="match status" value="1"/>
</dbReference>
<gene>
    <name evidence="2" type="ORF">GCM10023224_51750</name>
</gene>
<comment type="caution">
    <text evidence="2">The sequence shown here is derived from an EMBL/GenBank/DDBJ whole genome shotgun (WGS) entry which is preliminary data.</text>
</comment>
<dbReference type="Gene3D" id="2.40.128.150">
    <property type="entry name" value="Cysteine proteinases"/>
    <property type="match status" value="1"/>
</dbReference>
<dbReference type="PANTHER" id="PTHR11786">
    <property type="entry name" value="N-HYDROXYARYLAMINE O-ACETYLTRANSFERASE"/>
    <property type="match status" value="1"/>
</dbReference>
<dbReference type="Proteomes" id="UP001499993">
    <property type="component" value="Unassembled WGS sequence"/>
</dbReference>
<dbReference type="Pfam" id="PF00797">
    <property type="entry name" value="Acetyltransf_2"/>
    <property type="match status" value="1"/>
</dbReference>
<dbReference type="InterPro" id="IPR038765">
    <property type="entry name" value="Papain-like_cys_pep_sf"/>
</dbReference>
<sequence>MSIDAILERIGHRAPLRSDAETLHRLHAAWRHAVPYENIDIQLGRTISLDPAVLLAKFGPRRRGGTCFEANCALALLLRGAGFAVTLHEAAVRPWSGGDPEWGNHVALLVRTREGDWLADAGIADGFVDPLPLREGRHVQGPVTYRLERVDADTWRWHHHPRGSVASYDLRTAEREPADFARRAAVRPAESGLERLLLAFRLRGERELTLRARTVTESTRDGTRLQRRVLGDRDAFRAALAGDFGVPLSDLGPDGVEALWRRSGEQHARHLAREGA</sequence>
<evidence type="ECO:0000313" key="2">
    <source>
        <dbReference type="EMBL" id="GAA4959545.1"/>
    </source>
</evidence>
<dbReference type="InterPro" id="IPR001447">
    <property type="entry name" value="Arylamine_N-AcTrfase"/>
</dbReference>
<keyword evidence="3" id="KW-1185">Reference proteome</keyword>
<dbReference type="EMBL" id="BAABIK010000066">
    <property type="protein sequence ID" value="GAA4959545.1"/>
    <property type="molecule type" value="Genomic_DNA"/>
</dbReference>
<accession>A0ABP9H1G7</accession>
<dbReference type="PANTHER" id="PTHR11786:SF0">
    <property type="entry name" value="ARYLAMINE N-ACETYLTRANSFERASE 4-RELATED"/>
    <property type="match status" value="1"/>
</dbReference>
<organism evidence="2 3">
    <name type="scientific">Streptomonospora halophila</name>
    <dbReference type="NCBI Taxonomy" id="427369"/>
    <lineage>
        <taxon>Bacteria</taxon>
        <taxon>Bacillati</taxon>
        <taxon>Actinomycetota</taxon>
        <taxon>Actinomycetes</taxon>
        <taxon>Streptosporangiales</taxon>
        <taxon>Nocardiopsidaceae</taxon>
        <taxon>Streptomonospora</taxon>
    </lineage>
</organism>